<evidence type="ECO:0000259" key="4">
    <source>
        <dbReference type="SMART" id="SM00927"/>
    </source>
</evidence>
<evidence type="ECO:0000256" key="3">
    <source>
        <dbReference type="ARBA" id="ARBA00022801"/>
    </source>
</evidence>
<dbReference type="REBASE" id="272788">
    <property type="entry name" value="LspBHWM4ORF6175P"/>
</dbReference>
<dbReference type="CDD" id="cd22356">
    <property type="entry name" value="Sau3AI_N-like"/>
    <property type="match status" value="1"/>
</dbReference>
<dbReference type="SMART" id="SM00927">
    <property type="entry name" value="MutH"/>
    <property type="match status" value="1"/>
</dbReference>
<gene>
    <name evidence="5" type="ORF">D7I45_06180</name>
</gene>
<dbReference type="NCBIfam" id="NF040973">
    <property type="entry name" value="restrict_Sau3AI"/>
    <property type="match status" value="1"/>
</dbReference>
<dbReference type="OrthoDB" id="3188707at2"/>
<organism evidence="5 6">
    <name type="scientific">Apilactobacillus bombintestini</name>
    <dbReference type="NCBI Taxonomy" id="2419772"/>
    <lineage>
        <taxon>Bacteria</taxon>
        <taxon>Bacillati</taxon>
        <taxon>Bacillota</taxon>
        <taxon>Bacilli</taxon>
        <taxon>Lactobacillales</taxon>
        <taxon>Lactobacillaceae</taxon>
        <taxon>Apilactobacillus</taxon>
    </lineage>
</organism>
<evidence type="ECO:0000313" key="6">
    <source>
        <dbReference type="Proteomes" id="UP000272003"/>
    </source>
</evidence>
<dbReference type="AlphaFoldDB" id="A0A387ATV7"/>
<evidence type="ECO:0000256" key="1">
    <source>
        <dbReference type="ARBA" id="ARBA00022722"/>
    </source>
</evidence>
<keyword evidence="6" id="KW-1185">Reference proteome</keyword>
<reference evidence="5 6" key="1">
    <citation type="submission" date="2018-09" db="EMBL/GenBank/DDBJ databases">
        <title>Genome sequencing of strain BHWM-4.</title>
        <authorList>
            <person name="Heo J."/>
            <person name="Kim S.-J."/>
            <person name="Kwon S.-W."/>
        </authorList>
    </citation>
    <scope>NUCLEOTIDE SEQUENCE [LARGE SCALE GENOMIC DNA]</scope>
    <source>
        <strain evidence="5 6">BHWM-4</strain>
    </source>
</reference>
<keyword evidence="1" id="KW-0540">Nuclease</keyword>
<dbReference type="GO" id="GO:0016787">
    <property type="term" value="F:hydrolase activity"/>
    <property type="evidence" value="ECO:0007669"/>
    <property type="project" value="UniProtKB-KW"/>
</dbReference>
<dbReference type="GO" id="GO:0003677">
    <property type="term" value="F:DNA binding"/>
    <property type="evidence" value="ECO:0007669"/>
    <property type="project" value="InterPro"/>
</dbReference>
<dbReference type="CDD" id="cd22355">
    <property type="entry name" value="Sau3AI_C"/>
    <property type="match status" value="1"/>
</dbReference>
<evidence type="ECO:0000313" key="5">
    <source>
        <dbReference type="EMBL" id="AYF93078.1"/>
    </source>
</evidence>
<feature type="domain" description="DNA mismatch repair MutH/Type II restriction enzyme Sau3AI" evidence="4">
    <location>
        <begin position="47"/>
        <end position="149"/>
    </location>
</feature>
<dbReference type="InterPro" id="IPR011337">
    <property type="entry name" value="DNA_rep_MutH/RE_typeII_Sau3AI"/>
</dbReference>
<evidence type="ECO:0000256" key="2">
    <source>
        <dbReference type="ARBA" id="ARBA00022759"/>
    </source>
</evidence>
<keyword evidence="3" id="KW-0378">Hydrolase</keyword>
<accession>A0A387ATV7</accession>
<dbReference type="KEGG" id="abom:D7I45_06180"/>
<dbReference type="Proteomes" id="UP000272003">
    <property type="component" value="Chromosome"/>
</dbReference>
<dbReference type="InterPro" id="IPR011335">
    <property type="entry name" value="Restrct_endonuc-II-like"/>
</dbReference>
<protein>
    <submittedName>
        <fullName evidence="5">DNA mismatch repair protein MutH</fullName>
    </submittedName>
</protein>
<keyword evidence="2" id="KW-0255">Endonuclease</keyword>
<dbReference type="GO" id="GO:0004519">
    <property type="term" value="F:endonuclease activity"/>
    <property type="evidence" value="ECO:0007669"/>
    <property type="project" value="UniProtKB-KW"/>
</dbReference>
<dbReference type="EMBL" id="CP032626">
    <property type="protein sequence ID" value="AYF93078.1"/>
    <property type="molecule type" value="Genomic_DNA"/>
</dbReference>
<proteinExistence type="predicted"/>
<dbReference type="Gene3D" id="3.40.600.10">
    <property type="entry name" value="DNA mismatch repair MutH/Restriction endonuclease, type II"/>
    <property type="match status" value="2"/>
</dbReference>
<sequence length="480" mass="55430">MKFKTKEAVHKRAQQIENIKQKDLIKQLHLHIKGNKNAMGDIFEAWFGKLKDSSSKPDLGVAELKATPFKRLKNNSISAKERLVLNIINYDKIDTETFADSHLLQKNKVLELAFYEYNNNIPKDDWYFAKCVTYEMLKDKKDIKIIQKDWETIQSYVKNGHAEDINEGLTNYLAACTKGKNKHSLRSQPHSDVMAKQRAFSFKGSFMTTLLRNYIFGNQHSNAIIKDADELNNKTLEEAVYDRFKPYIGRKVEDIIDELNIPVKKTSTIGKYNVMIVNKILGIRGKRTINADEFEKASIVPKTIQFNYQNNNKESMSLPPFKFKDLVKENWEDEDGNPAATLNTYFTESKFLFVVFKSDQDGTNYLQGVKFFKVPAKDKNGIIKQAWQQTINTLNEGVQLTYDTNRRRVSNNLISSKDRMIIHVRPHASHSSYVDNADSNPLPAPAHWINKPEGFSDNFMTTQSFWINNEYIKEAVKDLL</sequence>
<dbReference type="SUPFAM" id="SSF52980">
    <property type="entry name" value="Restriction endonuclease-like"/>
    <property type="match status" value="2"/>
</dbReference>
<dbReference type="InterPro" id="IPR037057">
    <property type="entry name" value="DNA_rep_MutH/T2_RE_sf"/>
</dbReference>
<dbReference type="Pfam" id="PF02976">
    <property type="entry name" value="MutH"/>
    <property type="match status" value="1"/>
</dbReference>
<dbReference type="RefSeq" id="WP_120784842.1">
    <property type="nucleotide sequence ID" value="NZ_CP032626.1"/>
</dbReference>
<name>A0A387ATV7_9LACO</name>